<organism evidence="7 8">
    <name type="scientific">Bacteroides fragilis str. 3998T(B)3</name>
    <dbReference type="NCBI Taxonomy" id="1339316"/>
    <lineage>
        <taxon>Bacteria</taxon>
        <taxon>Pseudomonadati</taxon>
        <taxon>Bacteroidota</taxon>
        <taxon>Bacteroidia</taxon>
        <taxon>Bacteroidales</taxon>
        <taxon>Bacteroidaceae</taxon>
        <taxon>Bacteroides</taxon>
    </lineage>
</organism>
<dbReference type="PANTHER" id="PTHR42839:SF2">
    <property type="entry name" value="ISOCHORISMATE SYNTHASE ENTC"/>
    <property type="match status" value="1"/>
</dbReference>
<sequence>MTLEETNNCEIIDELIRQGRSFAMYRNPGEEEPHFLMQTCGEVHLIRKMEDLNGRTGFVIAPFRVTPQCPIILIRPDCHEIPSCAGNLHTPAQGDDAASYGQQLRSDRSLGAKKAYEACFDVFIRALRERTFDKLVLSRRMTVRREPGFSPAAAFYRACRRYIYSYVYLCYTPQTGVWMGSTPEIILSGEKGEWNTVALAGTQSLQNGELPQQWDEKNREEQEYVAAYIRKQLRSLGISPTEKGPYPAFAGALSHLKTDFHFSLNDSQRLGDLLKLLHPTPAVCGLPKEEAYRFILDNEGYDRSYYSGFIGWLRPEGRTDLYVNLRCMNVKEDSLTLYAGGGLLASSELDDEFQETEKKMQTMQNLNS</sequence>
<dbReference type="Gene3D" id="3.60.120.10">
    <property type="entry name" value="Anthranilate synthase"/>
    <property type="match status" value="1"/>
</dbReference>
<protein>
    <recommendedName>
        <fullName evidence="3">isochorismate synthase</fullName>
        <ecNumber evidence="3">5.4.4.2</ecNumber>
    </recommendedName>
    <alternativeName>
        <fullName evidence="5">Isochorismate mutase</fullName>
    </alternativeName>
</protein>
<reference evidence="7 8" key="1">
    <citation type="submission" date="2014-02" db="EMBL/GenBank/DDBJ databases">
        <authorList>
            <person name="Sears C."/>
            <person name="Carroll K."/>
            <person name="Sack B.R."/>
            <person name="Qadri F."/>
            <person name="Myers L.L."/>
            <person name="Chung G.-T."/>
            <person name="Escheverria P."/>
            <person name="Fraser C.M."/>
            <person name="Sadzewicz L."/>
            <person name="Shefchek K.A."/>
            <person name="Tallon L."/>
            <person name="Das S.P."/>
            <person name="Daugherty S."/>
            <person name="Mongodin E.F."/>
        </authorList>
    </citation>
    <scope>NUCLEOTIDE SEQUENCE [LARGE SCALE GENOMIC DNA]</scope>
    <source>
        <strain evidence="8">3998T(B)3</strain>
    </source>
</reference>
<accession>A0A015V846</accession>
<gene>
    <name evidence="7" type="ORF">M125_1765</name>
</gene>
<dbReference type="Proteomes" id="UP000020773">
    <property type="component" value="Unassembled WGS sequence"/>
</dbReference>
<dbReference type="InterPro" id="IPR005801">
    <property type="entry name" value="ADC_synthase"/>
</dbReference>
<dbReference type="GO" id="GO:0008909">
    <property type="term" value="F:isochorismate synthase activity"/>
    <property type="evidence" value="ECO:0007669"/>
    <property type="project" value="UniProtKB-EC"/>
</dbReference>
<dbReference type="InterPro" id="IPR004561">
    <property type="entry name" value="IsoChor_synthase"/>
</dbReference>
<evidence type="ECO:0000259" key="6">
    <source>
        <dbReference type="Pfam" id="PF00425"/>
    </source>
</evidence>
<evidence type="ECO:0000256" key="2">
    <source>
        <dbReference type="ARBA" id="ARBA00005297"/>
    </source>
</evidence>
<dbReference type="GeneID" id="60369405"/>
<comment type="catalytic activity">
    <reaction evidence="1">
        <text>chorismate = isochorismate</text>
        <dbReference type="Rhea" id="RHEA:18985"/>
        <dbReference type="ChEBI" id="CHEBI:29748"/>
        <dbReference type="ChEBI" id="CHEBI:29780"/>
        <dbReference type="EC" id="5.4.4.2"/>
    </reaction>
</comment>
<name>A0A015V846_BACFG</name>
<dbReference type="PATRIC" id="fig|1339316.3.peg.1709"/>
<dbReference type="NCBIfam" id="TIGR00543">
    <property type="entry name" value="isochor_syn"/>
    <property type="match status" value="1"/>
</dbReference>
<evidence type="ECO:0000313" key="7">
    <source>
        <dbReference type="EMBL" id="EXY91521.1"/>
    </source>
</evidence>
<evidence type="ECO:0000313" key="8">
    <source>
        <dbReference type="Proteomes" id="UP000020773"/>
    </source>
</evidence>
<dbReference type="RefSeq" id="WP_005800924.1">
    <property type="nucleotide sequence ID" value="NZ_JGDB01000045.1"/>
</dbReference>
<feature type="domain" description="Chorismate-utilising enzyme C-terminal" evidence="6">
    <location>
        <begin position="113"/>
        <end position="359"/>
    </location>
</feature>
<comment type="similarity">
    <text evidence="2">Belongs to the isochorismate synthase family.</text>
</comment>
<evidence type="ECO:0000256" key="1">
    <source>
        <dbReference type="ARBA" id="ARBA00000799"/>
    </source>
</evidence>
<evidence type="ECO:0000256" key="4">
    <source>
        <dbReference type="ARBA" id="ARBA00023235"/>
    </source>
</evidence>
<evidence type="ECO:0000256" key="3">
    <source>
        <dbReference type="ARBA" id="ARBA00012824"/>
    </source>
</evidence>
<comment type="caution">
    <text evidence="7">The sequence shown here is derived from an EMBL/GenBank/DDBJ whole genome shotgun (WGS) entry which is preliminary data.</text>
</comment>
<evidence type="ECO:0000256" key="5">
    <source>
        <dbReference type="ARBA" id="ARBA00041564"/>
    </source>
</evidence>
<dbReference type="EC" id="5.4.4.2" evidence="3"/>
<keyword evidence="4 7" id="KW-0413">Isomerase</keyword>
<proteinExistence type="inferred from homology"/>
<dbReference type="SUPFAM" id="SSF56322">
    <property type="entry name" value="ADC synthase"/>
    <property type="match status" value="1"/>
</dbReference>
<dbReference type="EMBL" id="JGDB01000045">
    <property type="protein sequence ID" value="EXY91521.1"/>
    <property type="molecule type" value="Genomic_DNA"/>
</dbReference>
<dbReference type="InterPro" id="IPR015890">
    <property type="entry name" value="Chorismate_C"/>
</dbReference>
<dbReference type="PANTHER" id="PTHR42839">
    <property type="entry name" value="ISOCHORISMATE SYNTHASE ENTC"/>
    <property type="match status" value="1"/>
</dbReference>
<dbReference type="AlphaFoldDB" id="A0A015V846"/>
<dbReference type="Pfam" id="PF00425">
    <property type="entry name" value="Chorismate_bind"/>
    <property type="match status" value="1"/>
</dbReference>